<evidence type="ECO:0000313" key="5">
    <source>
        <dbReference type="Proteomes" id="UP000293912"/>
    </source>
</evidence>
<dbReference type="InterPro" id="IPR006311">
    <property type="entry name" value="TAT_signal"/>
</dbReference>
<dbReference type="PANTHER" id="PTHR30024">
    <property type="entry name" value="ALIPHATIC SULFONATES-BINDING PROTEIN-RELATED"/>
    <property type="match status" value="1"/>
</dbReference>
<comment type="subcellular location">
    <subcellularLocation>
        <location evidence="1">Periplasm</location>
    </subcellularLocation>
</comment>
<dbReference type="KEGG" id="hpse:HPF_20505"/>
<dbReference type="Pfam" id="PF13379">
    <property type="entry name" value="NMT1_2"/>
    <property type="match status" value="1"/>
</dbReference>
<dbReference type="PROSITE" id="PS51318">
    <property type="entry name" value="TAT"/>
    <property type="match status" value="1"/>
</dbReference>
<evidence type="ECO:0000313" key="4">
    <source>
        <dbReference type="EMBL" id="QBM30086.1"/>
    </source>
</evidence>
<dbReference type="Gene3D" id="3.40.190.10">
    <property type="entry name" value="Periplasmic binding protein-like II"/>
    <property type="match status" value="2"/>
</dbReference>
<dbReference type="GO" id="GO:0042597">
    <property type="term" value="C:periplasmic space"/>
    <property type="evidence" value="ECO:0007669"/>
    <property type="project" value="UniProtKB-SubCell"/>
</dbReference>
<sequence length="342" mass="36599">MPQESQTGADSETGRTLSRRALLTCLALGAAALTACQPPPQAPLKLGLNPWVGYDPMVLARDRGLLDAAQVKVVELASSSETQRHLRNGLLDGAALTLDETLRLADEGVDLRIVLLLSTSAGADVVMARPDIRSPAGLRGRSIAVERTTVGALMLQRLLQVGGLQPHEVQVRNLEASQHLAALRNGLVDAAVTYEPLAGTLQAEGLRPVFDSRQMPGDIVDVLVVRAETLSRRQPQVEAAVLGWRRGLSALESDPQASAELLAVGVDLTPADYLTTLKGLKFYTDQEGQALMSGRPRALGRQSESLAITLGLMGLIRTPPDWARLLDEGWADRLQALESAQP</sequence>
<dbReference type="EMBL" id="CP037867">
    <property type="protein sequence ID" value="QBM30086.1"/>
    <property type="molecule type" value="Genomic_DNA"/>
</dbReference>
<protein>
    <submittedName>
        <fullName evidence="4">ABC transporter periplasmic binding protein</fullName>
    </submittedName>
</protein>
<name>A0A4P6X5W4_HYDPS</name>
<dbReference type="Proteomes" id="UP000293912">
    <property type="component" value="Chromosome"/>
</dbReference>
<proteinExistence type="inferred from homology"/>
<keyword evidence="3" id="KW-0732">Signal</keyword>
<comment type="similarity">
    <text evidence="2">Belongs to the bacterial solute-binding protein SsuA/TauA family.</text>
</comment>
<reference evidence="4 5" key="1">
    <citation type="submission" date="2019-03" db="EMBL/GenBank/DDBJ databases">
        <authorList>
            <person name="Sebastian G."/>
            <person name="Baumann P."/>
            <person name="Ruckert C."/>
            <person name="Kalinowski J."/>
            <person name="Nebel B."/>
            <person name="Takors R."/>
            <person name="Blombach B."/>
        </authorList>
    </citation>
    <scope>NUCLEOTIDE SEQUENCE [LARGE SCALE GENOMIC DNA]</scope>
    <source>
        <strain evidence="4 5">DSM 1084</strain>
    </source>
</reference>
<keyword evidence="5" id="KW-1185">Reference proteome</keyword>
<organism evidence="4 5">
    <name type="scientific">Hydrogenophaga pseudoflava</name>
    <name type="common">Pseudomonas carboxydoflava</name>
    <dbReference type="NCBI Taxonomy" id="47421"/>
    <lineage>
        <taxon>Bacteria</taxon>
        <taxon>Pseudomonadati</taxon>
        <taxon>Pseudomonadota</taxon>
        <taxon>Betaproteobacteria</taxon>
        <taxon>Burkholderiales</taxon>
        <taxon>Comamonadaceae</taxon>
        <taxon>Hydrogenophaga</taxon>
    </lineage>
</organism>
<evidence type="ECO:0000256" key="2">
    <source>
        <dbReference type="ARBA" id="ARBA00010742"/>
    </source>
</evidence>
<evidence type="ECO:0000256" key="3">
    <source>
        <dbReference type="ARBA" id="ARBA00022729"/>
    </source>
</evidence>
<dbReference type="AlphaFoldDB" id="A0A4P6X5W4"/>
<accession>A0A4P6X5W4</accession>
<gene>
    <name evidence="4" type="primary">ssuA3</name>
    <name evidence="4" type="ORF">HPF_20505</name>
</gene>
<dbReference type="SUPFAM" id="SSF53850">
    <property type="entry name" value="Periplasmic binding protein-like II"/>
    <property type="match status" value="1"/>
</dbReference>
<evidence type="ECO:0000256" key="1">
    <source>
        <dbReference type="ARBA" id="ARBA00004418"/>
    </source>
</evidence>
<dbReference type="RefSeq" id="WP_133157691.1">
    <property type="nucleotide sequence ID" value="NZ_CP037867.1"/>
</dbReference>
<dbReference type="PANTHER" id="PTHR30024:SF47">
    <property type="entry name" value="TAURINE-BINDING PERIPLASMIC PROTEIN"/>
    <property type="match status" value="1"/>
</dbReference>